<comment type="caution">
    <text evidence="1">The sequence shown here is derived from an EMBL/GenBank/DDBJ whole genome shotgun (WGS) entry which is preliminary data.</text>
</comment>
<dbReference type="OrthoDB" id="978531at2"/>
<protein>
    <recommendedName>
        <fullName evidence="3">Lipoprotein</fullName>
    </recommendedName>
</protein>
<name>A0A3R8S396_9FLAO</name>
<sequence>MLTVFLVSCNFTEEIYFNGDGSGKLSIGFDGSEMMSMIPESDSLETEKVIDSTLVFRELLREKKDSIAQLPLEEQEKLKKLEPFSLHMVVDAPNGIMNFEMFSDFKNVSDVNDAFNAFQNASTMGPSAGNQPVPSNTGNDATEVSYSFSGSRFFRNTKIRDKEMFQKSLDSLQSAEMFLGGSTYTFKYHFPRRVKSTNVEDATFSMDGKTMIYEVNFLDMLKDPESINIEVELEK</sequence>
<reference evidence="2" key="2">
    <citation type="submission" date="2018-12" db="EMBL/GenBank/DDBJ databases">
        <title>Maribacter lutimaris sp. nov., isolated from marine sediment.</title>
        <authorList>
            <person name="Kim K.K."/>
        </authorList>
    </citation>
    <scope>NUCLEOTIDE SEQUENCE [LARGE SCALE GENOMIC DNA]</scope>
    <source>
        <strain evidence="2">PoM-212</strain>
    </source>
</reference>
<evidence type="ECO:0000313" key="1">
    <source>
        <dbReference type="EMBL" id="RRQ50903.1"/>
    </source>
</evidence>
<dbReference type="AlphaFoldDB" id="A0A3R8S396"/>
<dbReference type="Proteomes" id="UP000286990">
    <property type="component" value="Unassembled WGS sequence"/>
</dbReference>
<proteinExistence type="predicted"/>
<evidence type="ECO:0000313" key="2">
    <source>
        <dbReference type="Proteomes" id="UP000286990"/>
    </source>
</evidence>
<accession>A0A3R8S396</accession>
<reference evidence="2" key="1">
    <citation type="submission" date="2018-08" db="EMBL/GenBank/DDBJ databases">
        <authorList>
            <person name="Khan S.A."/>
            <person name="J S.E."/>
        </authorList>
    </citation>
    <scope>NUCLEOTIDE SEQUENCE [LARGE SCALE GENOMIC DNA]</scope>
    <source>
        <strain evidence="2">PoM-212</strain>
    </source>
</reference>
<evidence type="ECO:0008006" key="3">
    <source>
        <dbReference type="Google" id="ProtNLM"/>
    </source>
</evidence>
<gene>
    <name evidence="1" type="ORF">DZC72_09275</name>
</gene>
<dbReference type="EMBL" id="QUSX01000001">
    <property type="protein sequence ID" value="RRQ50903.1"/>
    <property type="molecule type" value="Genomic_DNA"/>
</dbReference>
<keyword evidence="2" id="KW-1185">Reference proteome</keyword>
<organism evidence="1 2">
    <name type="scientific">Maribacter algicola</name>
    <dbReference type="NCBI Taxonomy" id="2498892"/>
    <lineage>
        <taxon>Bacteria</taxon>
        <taxon>Pseudomonadati</taxon>
        <taxon>Bacteroidota</taxon>
        <taxon>Flavobacteriia</taxon>
        <taxon>Flavobacteriales</taxon>
        <taxon>Flavobacteriaceae</taxon>
        <taxon>Maribacter</taxon>
    </lineage>
</organism>